<proteinExistence type="predicted"/>
<sequence>MKDAIFFYRESGNREKEIELLKQYLKVDPEDFEMQSMLDEELDY</sequence>
<comment type="caution">
    <text evidence="1">The sequence shown here is derived from an EMBL/GenBank/DDBJ whole genome shotgun (WGS) entry which is preliminary data.</text>
</comment>
<dbReference type="Proteomes" id="UP000286974">
    <property type="component" value="Unassembled WGS sequence"/>
</dbReference>
<gene>
    <name evidence="1" type="ORF">NBRC111893_1184</name>
</gene>
<reference evidence="1 2" key="1">
    <citation type="submission" date="2017-11" db="EMBL/GenBank/DDBJ databases">
        <title>Draft Genome Sequence of Lactobacillus curieae NBRC 111893 isolated from Koso, a Japanese sugar-Vegetable Fermented Beverage.</title>
        <authorList>
            <person name="Chiou T.Y."/>
            <person name="Oshima K."/>
            <person name="Suda W."/>
            <person name="Hattori M."/>
            <person name="Takahashi T."/>
        </authorList>
    </citation>
    <scope>NUCLEOTIDE SEQUENCE [LARGE SCALE GENOMIC DNA]</scope>
    <source>
        <strain evidence="1 2">NBRC111893</strain>
    </source>
</reference>
<dbReference type="AlphaFoldDB" id="A0A401FL97"/>
<keyword evidence="2" id="KW-1185">Reference proteome</keyword>
<dbReference type="EMBL" id="BEXA01000002">
    <property type="protein sequence ID" value="GAY73038.1"/>
    <property type="molecule type" value="Genomic_DNA"/>
</dbReference>
<protein>
    <submittedName>
        <fullName evidence="1">Uncharacterized protein</fullName>
    </submittedName>
</protein>
<accession>A0A401FL97</accession>
<organism evidence="1 2">
    <name type="scientific">Lentilactobacillus kosonis</name>
    <dbReference type="NCBI Taxonomy" id="2810561"/>
    <lineage>
        <taxon>Bacteria</taxon>
        <taxon>Bacillati</taxon>
        <taxon>Bacillota</taxon>
        <taxon>Bacilli</taxon>
        <taxon>Lactobacillales</taxon>
        <taxon>Lactobacillaceae</taxon>
        <taxon>Lentilactobacillus</taxon>
    </lineage>
</organism>
<dbReference type="RefSeq" id="WP_305775319.1">
    <property type="nucleotide sequence ID" value="NZ_BEXA01000002.1"/>
</dbReference>
<evidence type="ECO:0000313" key="2">
    <source>
        <dbReference type="Proteomes" id="UP000286974"/>
    </source>
</evidence>
<evidence type="ECO:0000313" key="1">
    <source>
        <dbReference type="EMBL" id="GAY73038.1"/>
    </source>
</evidence>
<name>A0A401FL97_9LACO</name>